<dbReference type="AlphaFoldDB" id="A0A9N8Z388"/>
<organism evidence="2 3">
    <name type="scientific">Cetraspora pellucida</name>
    <dbReference type="NCBI Taxonomy" id="1433469"/>
    <lineage>
        <taxon>Eukaryota</taxon>
        <taxon>Fungi</taxon>
        <taxon>Fungi incertae sedis</taxon>
        <taxon>Mucoromycota</taxon>
        <taxon>Glomeromycotina</taxon>
        <taxon>Glomeromycetes</taxon>
        <taxon>Diversisporales</taxon>
        <taxon>Gigasporaceae</taxon>
        <taxon>Cetraspora</taxon>
    </lineage>
</organism>
<evidence type="ECO:0000313" key="3">
    <source>
        <dbReference type="Proteomes" id="UP000789759"/>
    </source>
</evidence>
<feature type="region of interest" description="Disordered" evidence="1">
    <location>
        <begin position="55"/>
        <end position="90"/>
    </location>
</feature>
<dbReference type="OrthoDB" id="2426062at2759"/>
<keyword evidence="3" id="KW-1185">Reference proteome</keyword>
<protein>
    <submittedName>
        <fullName evidence="2">10952_t:CDS:1</fullName>
    </submittedName>
</protein>
<evidence type="ECO:0000256" key="1">
    <source>
        <dbReference type="SAM" id="MobiDB-lite"/>
    </source>
</evidence>
<evidence type="ECO:0000313" key="2">
    <source>
        <dbReference type="EMBL" id="CAG8465641.1"/>
    </source>
</evidence>
<gene>
    <name evidence="2" type="ORF">CPELLU_LOCUS829</name>
</gene>
<dbReference type="Proteomes" id="UP000789759">
    <property type="component" value="Unassembled WGS sequence"/>
</dbReference>
<sequence>MTSPPLLLKVLLHYLKVSNKTKKNPELVGFNQGLIGFGPSLGTLGLAKLYEELSDKEKSSSEESGSEESGSEKSESEELESKEDQKGCGCGRECGRRCEQISYNSKGRRGTDAILAVQDLADSKNNNIEELIIDLTTNLSDSTIEHQLSEFNYINDTSVLTEDVLSEEQIINIVLNEQRELEENIPTFVAITSDI</sequence>
<dbReference type="EMBL" id="CAJVQA010000272">
    <property type="protein sequence ID" value="CAG8465641.1"/>
    <property type="molecule type" value="Genomic_DNA"/>
</dbReference>
<reference evidence="2" key="1">
    <citation type="submission" date="2021-06" db="EMBL/GenBank/DDBJ databases">
        <authorList>
            <person name="Kallberg Y."/>
            <person name="Tangrot J."/>
            <person name="Rosling A."/>
        </authorList>
    </citation>
    <scope>NUCLEOTIDE SEQUENCE</scope>
    <source>
        <strain evidence="2">FL966</strain>
    </source>
</reference>
<name>A0A9N8Z388_9GLOM</name>
<comment type="caution">
    <text evidence="2">The sequence shown here is derived from an EMBL/GenBank/DDBJ whole genome shotgun (WGS) entry which is preliminary data.</text>
</comment>
<accession>A0A9N8Z388</accession>
<proteinExistence type="predicted"/>